<evidence type="ECO:0000313" key="2">
    <source>
        <dbReference type="EMBL" id="MBM6759628.1"/>
    </source>
</evidence>
<dbReference type="RefSeq" id="WP_204476981.1">
    <property type="nucleotide sequence ID" value="NZ_JACJJW010000049.1"/>
</dbReference>
<sequence>MLQFIPLHTKDQSYAFVENLWHESFPESERREDEAQHHNVDHNAAFTCYLIAENTLQIGFITVWTLEGFSYVEHLATSPLVRNKGYGRRIMEELRNQFQGLLILEVEKPVDEMSRRRIGFYERCGFRLCERDYVQPPYRKGGESLPMFLMYAGTDDIEADFESIRDEIYEKVYGVKSV</sequence>
<name>A0ABS2EYL5_9BACE</name>
<reference evidence="2 3" key="1">
    <citation type="journal article" date="2021" name="Sci. Rep.">
        <title>The distribution of antibiotic resistance genes in chicken gut microbiota commensals.</title>
        <authorList>
            <person name="Juricova H."/>
            <person name="Matiasovicova J."/>
            <person name="Kubasova T."/>
            <person name="Cejkova D."/>
            <person name="Rychlik I."/>
        </authorList>
    </citation>
    <scope>NUCLEOTIDE SEQUENCE [LARGE SCALE GENOMIC DNA]</scope>
    <source>
        <strain evidence="2 3">An801</strain>
    </source>
</reference>
<dbReference type="SUPFAM" id="SSF55729">
    <property type="entry name" value="Acyl-CoA N-acyltransferases (Nat)"/>
    <property type="match status" value="1"/>
</dbReference>
<dbReference type="Proteomes" id="UP000703295">
    <property type="component" value="Unassembled WGS sequence"/>
</dbReference>
<dbReference type="PROSITE" id="PS51186">
    <property type="entry name" value="GNAT"/>
    <property type="match status" value="1"/>
</dbReference>
<feature type="domain" description="N-acetyltransferase" evidence="1">
    <location>
        <begin position="5"/>
        <end position="152"/>
    </location>
</feature>
<dbReference type="InterPro" id="IPR016181">
    <property type="entry name" value="Acyl_CoA_acyltransferase"/>
</dbReference>
<dbReference type="InterPro" id="IPR000182">
    <property type="entry name" value="GNAT_dom"/>
</dbReference>
<dbReference type="Pfam" id="PF13508">
    <property type="entry name" value="Acetyltransf_7"/>
    <property type="match status" value="1"/>
</dbReference>
<gene>
    <name evidence="2" type="ORF">H6A31_13220</name>
</gene>
<comment type="caution">
    <text evidence="2">The sequence shown here is derived from an EMBL/GenBank/DDBJ whole genome shotgun (WGS) entry which is preliminary data.</text>
</comment>
<protein>
    <submittedName>
        <fullName evidence="2">GNAT family N-acetyltransferase</fullName>
    </submittedName>
</protein>
<dbReference type="CDD" id="cd04301">
    <property type="entry name" value="NAT_SF"/>
    <property type="match status" value="1"/>
</dbReference>
<dbReference type="EMBL" id="JACJJW010000049">
    <property type="protein sequence ID" value="MBM6759628.1"/>
    <property type="molecule type" value="Genomic_DNA"/>
</dbReference>
<keyword evidence="3" id="KW-1185">Reference proteome</keyword>
<evidence type="ECO:0000313" key="3">
    <source>
        <dbReference type="Proteomes" id="UP000703295"/>
    </source>
</evidence>
<organism evidence="2 3">
    <name type="scientific">Bacteroides mediterraneensis</name>
    <dbReference type="NCBI Taxonomy" id="1841856"/>
    <lineage>
        <taxon>Bacteria</taxon>
        <taxon>Pseudomonadati</taxon>
        <taxon>Bacteroidota</taxon>
        <taxon>Bacteroidia</taxon>
        <taxon>Bacteroidales</taxon>
        <taxon>Bacteroidaceae</taxon>
        <taxon>Bacteroides</taxon>
    </lineage>
</organism>
<accession>A0ABS2EYL5</accession>
<evidence type="ECO:0000259" key="1">
    <source>
        <dbReference type="PROSITE" id="PS51186"/>
    </source>
</evidence>
<proteinExistence type="predicted"/>
<dbReference type="Gene3D" id="3.40.630.30">
    <property type="match status" value="1"/>
</dbReference>